<dbReference type="PROSITE" id="PS51257">
    <property type="entry name" value="PROKAR_LIPOPROTEIN"/>
    <property type="match status" value="1"/>
</dbReference>
<accession>A0A0S7XRN0</accession>
<dbReference type="Gene3D" id="2.40.360.20">
    <property type="match status" value="1"/>
</dbReference>
<organism evidence="2 3">
    <name type="scientific">candidate division WOR-1 bacterium DG_54_3</name>
    <dbReference type="NCBI Taxonomy" id="1703775"/>
    <lineage>
        <taxon>Bacteria</taxon>
        <taxon>Bacillati</taxon>
        <taxon>Saganbacteria</taxon>
    </lineage>
</organism>
<evidence type="ECO:0000313" key="3">
    <source>
        <dbReference type="Proteomes" id="UP000051861"/>
    </source>
</evidence>
<sequence>MRTGFLIKAICTGVVVSITLVSGCTSKKATSPTEPDFYLMKNYFPLNEHDWWRWEVGGFSIQEYYIDGDVNLGEPFVDVNANGVYDLGEEFEDLNFNGKYDGPNDPWTPGIPYMDRNSNGEYDAPNGVWDEGEFFLDLDSNGVGNLATILTLYAKILYPRDDIMVRGGLYRGTFSNGEPGGIGGDVDYFSNDSLGIRWHKHVDPKDWNDLLAELKPITIANASIQVGDSVVNVDTSYVQGHPSCIYTWISVFEGVEDVTVPAGTFEDCLKLKSEASGWTGNMERYNGTSYQWYAKNVGLVKLEGPTEDEYWILKSASVGGTDYP</sequence>
<proteinExistence type="predicted"/>
<dbReference type="EMBL" id="LIZX01000138">
    <property type="protein sequence ID" value="KPJ65064.1"/>
    <property type="molecule type" value="Genomic_DNA"/>
</dbReference>
<feature type="domain" description="DUF3108" evidence="1">
    <location>
        <begin position="252"/>
        <end position="303"/>
    </location>
</feature>
<evidence type="ECO:0000259" key="1">
    <source>
        <dbReference type="Pfam" id="PF21347"/>
    </source>
</evidence>
<dbReference type="InterPro" id="IPR049279">
    <property type="entry name" value="DUF3108-like"/>
</dbReference>
<comment type="caution">
    <text evidence="2">The sequence shown here is derived from an EMBL/GenBank/DDBJ whole genome shotgun (WGS) entry which is preliminary data.</text>
</comment>
<gene>
    <name evidence="2" type="ORF">AMJ44_11120</name>
</gene>
<reference evidence="2 3" key="1">
    <citation type="journal article" date="2015" name="Microbiome">
        <title>Genomic resolution of linkages in carbon, nitrogen, and sulfur cycling among widespread estuary sediment bacteria.</title>
        <authorList>
            <person name="Baker B.J."/>
            <person name="Lazar C.S."/>
            <person name="Teske A.P."/>
            <person name="Dick G.J."/>
        </authorList>
    </citation>
    <scope>NUCLEOTIDE SEQUENCE [LARGE SCALE GENOMIC DNA]</scope>
    <source>
        <strain evidence="2">DG_54_3</strain>
    </source>
</reference>
<dbReference type="AlphaFoldDB" id="A0A0S7XRN0"/>
<dbReference type="Proteomes" id="UP000051861">
    <property type="component" value="Unassembled WGS sequence"/>
</dbReference>
<evidence type="ECO:0000313" key="2">
    <source>
        <dbReference type="EMBL" id="KPJ65064.1"/>
    </source>
</evidence>
<protein>
    <recommendedName>
        <fullName evidence="1">DUF3108 domain-containing protein</fullName>
    </recommendedName>
</protein>
<dbReference type="Pfam" id="PF21347">
    <property type="entry name" value="DUF3108_like"/>
    <property type="match status" value="1"/>
</dbReference>
<name>A0A0S7XRN0_UNCSA</name>